<evidence type="ECO:0000313" key="1">
    <source>
        <dbReference type="EMBL" id="MEQ2565798.1"/>
    </source>
</evidence>
<dbReference type="Proteomes" id="UP001478133">
    <property type="component" value="Unassembled WGS sequence"/>
</dbReference>
<accession>A0ABV1HW53</accession>
<organism evidence="1 2">
    <name type="scientific">Ruminococcoides intestinihominis</name>
    <dbReference type="NCBI Taxonomy" id="3133161"/>
    <lineage>
        <taxon>Bacteria</taxon>
        <taxon>Bacillati</taxon>
        <taxon>Bacillota</taxon>
        <taxon>Clostridia</taxon>
        <taxon>Eubacteriales</taxon>
        <taxon>Oscillospiraceae</taxon>
        <taxon>Ruminococcoides</taxon>
    </lineage>
</organism>
<keyword evidence="2" id="KW-1185">Reference proteome</keyword>
<name>A0ABV1HW53_9FIRM</name>
<proteinExistence type="predicted"/>
<protein>
    <submittedName>
        <fullName evidence="1">DUF1492 domain-containing protein</fullName>
    </submittedName>
</protein>
<dbReference type="SUPFAM" id="SSF88659">
    <property type="entry name" value="Sigma3 and sigma4 domains of RNA polymerase sigma factors"/>
    <property type="match status" value="1"/>
</dbReference>
<dbReference type="InterPro" id="IPR010861">
    <property type="entry name" value="DUF1492"/>
</dbReference>
<comment type="caution">
    <text evidence="1">The sequence shown here is derived from an EMBL/GenBank/DDBJ whole genome shotgun (WGS) entry which is preliminary data.</text>
</comment>
<dbReference type="Gene3D" id="1.20.140.160">
    <property type="match status" value="1"/>
</dbReference>
<dbReference type="InterPro" id="IPR013324">
    <property type="entry name" value="RNA_pol_sigma_r3/r4-like"/>
</dbReference>
<evidence type="ECO:0000313" key="2">
    <source>
        <dbReference type="Proteomes" id="UP001478133"/>
    </source>
</evidence>
<sequence>MNAKEYLNRVRFADISINTKSDELYHLKLKSLQVSPQSQGERVQSSGSGGDFTKIIDKIVLLQDKINEEITGLVELKEQARTLIHMLTDERYKTVLTEYYLNHKTWEQVADCMNYDLRWVYRIHGKALKEFSKVLNSH</sequence>
<gene>
    <name evidence="1" type="ORF">ABFO16_06055</name>
</gene>
<dbReference type="RefSeq" id="WP_367286339.1">
    <property type="nucleotide sequence ID" value="NZ_JBBMEY010000008.1"/>
</dbReference>
<dbReference type="EMBL" id="JBBMFI010000018">
    <property type="protein sequence ID" value="MEQ2565798.1"/>
    <property type="molecule type" value="Genomic_DNA"/>
</dbReference>
<dbReference type="Pfam" id="PF07374">
    <property type="entry name" value="DUF1492"/>
    <property type="match status" value="1"/>
</dbReference>
<reference evidence="1 2" key="1">
    <citation type="submission" date="2024-03" db="EMBL/GenBank/DDBJ databases">
        <title>Human intestinal bacterial collection.</title>
        <authorList>
            <person name="Pauvert C."/>
            <person name="Hitch T.C.A."/>
            <person name="Clavel T."/>
        </authorList>
    </citation>
    <scope>NUCLEOTIDE SEQUENCE [LARGE SCALE GENOMIC DNA]</scope>
    <source>
        <strain evidence="1 2">CLA-AP-H18</strain>
    </source>
</reference>